<dbReference type="Proteomes" id="UP000000305">
    <property type="component" value="Unassembled WGS sequence"/>
</dbReference>
<reference evidence="1 2" key="1">
    <citation type="journal article" date="2011" name="Science">
        <title>The ecoresponsive genome of Daphnia pulex.</title>
        <authorList>
            <person name="Colbourne J.K."/>
            <person name="Pfrender M.E."/>
            <person name="Gilbert D."/>
            <person name="Thomas W.K."/>
            <person name="Tucker A."/>
            <person name="Oakley T.H."/>
            <person name="Tokishita S."/>
            <person name="Aerts A."/>
            <person name="Arnold G.J."/>
            <person name="Basu M.K."/>
            <person name="Bauer D.J."/>
            <person name="Caceres C.E."/>
            <person name="Carmel L."/>
            <person name="Casola C."/>
            <person name="Choi J.H."/>
            <person name="Detter J.C."/>
            <person name="Dong Q."/>
            <person name="Dusheyko S."/>
            <person name="Eads B.D."/>
            <person name="Frohlich T."/>
            <person name="Geiler-Samerotte K.A."/>
            <person name="Gerlach D."/>
            <person name="Hatcher P."/>
            <person name="Jogdeo S."/>
            <person name="Krijgsveld J."/>
            <person name="Kriventseva E.V."/>
            <person name="Kultz D."/>
            <person name="Laforsch C."/>
            <person name="Lindquist E."/>
            <person name="Lopez J."/>
            <person name="Manak J.R."/>
            <person name="Muller J."/>
            <person name="Pangilinan J."/>
            <person name="Patwardhan R.P."/>
            <person name="Pitluck S."/>
            <person name="Pritham E.J."/>
            <person name="Rechtsteiner A."/>
            <person name="Rho M."/>
            <person name="Rogozin I.B."/>
            <person name="Sakarya O."/>
            <person name="Salamov A."/>
            <person name="Schaack S."/>
            <person name="Shapiro H."/>
            <person name="Shiga Y."/>
            <person name="Skalitzky C."/>
            <person name="Smith Z."/>
            <person name="Souvorov A."/>
            <person name="Sung W."/>
            <person name="Tang Z."/>
            <person name="Tsuchiya D."/>
            <person name="Tu H."/>
            <person name="Vos H."/>
            <person name="Wang M."/>
            <person name="Wolf Y.I."/>
            <person name="Yamagata H."/>
            <person name="Yamada T."/>
            <person name="Ye Y."/>
            <person name="Shaw J.R."/>
            <person name="Andrews J."/>
            <person name="Crease T.J."/>
            <person name="Tang H."/>
            <person name="Lucas S.M."/>
            <person name="Robertson H.M."/>
            <person name="Bork P."/>
            <person name="Koonin E.V."/>
            <person name="Zdobnov E.M."/>
            <person name="Grigoriev I.V."/>
            <person name="Lynch M."/>
            <person name="Boore J.L."/>
        </authorList>
    </citation>
    <scope>NUCLEOTIDE SEQUENCE [LARGE SCALE GENOMIC DNA]</scope>
</reference>
<keyword evidence="2" id="KW-1185">Reference proteome</keyword>
<dbReference type="HOGENOM" id="CLU_2981181_0_0_1"/>
<sequence>MKQSPTTTTSTGNLKRLIWLAKRAEGLLKRAPRLMRILGIITQCGNFRRVYPTPSIYK</sequence>
<proteinExistence type="predicted"/>
<protein>
    <submittedName>
        <fullName evidence="1">Uncharacterized protein</fullName>
    </submittedName>
</protein>
<dbReference type="KEGG" id="dpx:DAPPUDRAFT_251615"/>
<name>E9H0S0_DAPPU</name>
<dbReference type="AlphaFoldDB" id="E9H0S0"/>
<dbReference type="InParanoid" id="E9H0S0"/>
<gene>
    <name evidence="1" type="ORF">DAPPUDRAFT_251615</name>
</gene>
<organism evidence="1 2">
    <name type="scientific">Daphnia pulex</name>
    <name type="common">Water flea</name>
    <dbReference type="NCBI Taxonomy" id="6669"/>
    <lineage>
        <taxon>Eukaryota</taxon>
        <taxon>Metazoa</taxon>
        <taxon>Ecdysozoa</taxon>
        <taxon>Arthropoda</taxon>
        <taxon>Crustacea</taxon>
        <taxon>Branchiopoda</taxon>
        <taxon>Diplostraca</taxon>
        <taxon>Cladocera</taxon>
        <taxon>Anomopoda</taxon>
        <taxon>Daphniidae</taxon>
        <taxon>Daphnia</taxon>
    </lineage>
</organism>
<evidence type="ECO:0000313" key="2">
    <source>
        <dbReference type="Proteomes" id="UP000000305"/>
    </source>
</evidence>
<evidence type="ECO:0000313" key="1">
    <source>
        <dbReference type="EMBL" id="EFX74692.1"/>
    </source>
</evidence>
<dbReference type="EMBL" id="GL732581">
    <property type="protein sequence ID" value="EFX74692.1"/>
    <property type="molecule type" value="Genomic_DNA"/>
</dbReference>
<accession>E9H0S0</accession>